<feature type="transmembrane region" description="Helical" evidence="7">
    <location>
        <begin position="159"/>
        <end position="179"/>
    </location>
</feature>
<feature type="transmembrane region" description="Helical" evidence="7">
    <location>
        <begin position="295"/>
        <end position="318"/>
    </location>
</feature>
<comment type="subcellular location">
    <subcellularLocation>
        <location evidence="1">Cell membrane</location>
        <topology evidence="1">Multi-pass membrane protein</topology>
    </subcellularLocation>
</comment>
<sequence length="493" mass="52830">MSQTTYAADHNAGGFADRVRSAVIWRWGSQVASQLVTWTVTIVIVRLLDPRDYGLFAMTAAVVTAFNFLSGWGFANSLIPAERIDRRQVGQVFGMLLLSNTLLAAAQFLAAPLAADYYNQSMVADMLRLQAVIFLTTPFIALPTALLSRRLDFKSQARANLLSAFVGAAVGLTLALLGYGVWALVWAPISIFAARALGLTLAAKMLVKPIFDFRGAGDIVRFGSALMLSQVFWIVQSQADIVIAGRMFSTHELGLYSEALFVALIFTGRFLPPLNEVAFPAYAELAKAGQPIAPAFLKGVRMIMLIAAPFYIGLSLVAGPLVETMFGPKWLGMIPILSGLALAMPAMALQICCSPATNAQGQARSYLVTNAAGAAIMTVCFLVGVQFGPEGLVRSWQVAAPLLLLVTLAVTLPRIGARWLDLLVSLVPVVLCCTVMATAVVLLHGRIVDLAAPLKLALLGLAGTATYFATLLLGWPEVLRDGWAMIARKRTKA</sequence>
<dbReference type="GO" id="GO:0005886">
    <property type="term" value="C:plasma membrane"/>
    <property type="evidence" value="ECO:0007669"/>
    <property type="project" value="UniProtKB-SubCell"/>
</dbReference>
<keyword evidence="6 7" id="KW-0472">Membrane</keyword>
<feature type="transmembrane region" description="Helical" evidence="7">
    <location>
        <begin position="96"/>
        <end position="115"/>
    </location>
</feature>
<gene>
    <name evidence="8" type="primary">rfbX</name>
    <name evidence="8" type="ORF">5H7_023</name>
</gene>
<evidence type="ECO:0000256" key="5">
    <source>
        <dbReference type="ARBA" id="ARBA00022989"/>
    </source>
</evidence>
<keyword evidence="4 7" id="KW-0812">Transmembrane</keyword>
<organism evidence="8">
    <name type="scientific">uncultured bacterium 5H7</name>
    <dbReference type="NCBI Taxonomy" id="1701327"/>
    <lineage>
        <taxon>Bacteria</taxon>
        <taxon>environmental samples</taxon>
    </lineage>
</organism>
<feature type="transmembrane region" description="Helical" evidence="7">
    <location>
        <begin position="365"/>
        <end position="387"/>
    </location>
</feature>
<keyword evidence="5 7" id="KW-1133">Transmembrane helix</keyword>
<evidence type="ECO:0000256" key="2">
    <source>
        <dbReference type="ARBA" id="ARBA00007430"/>
    </source>
</evidence>
<dbReference type="PANTHER" id="PTHR30250:SF10">
    <property type="entry name" value="LIPOPOLYSACCHARIDE BIOSYNTHESIS PROTEIN WZXC"/>
    <property type="match status" value="1"/>
</dbReference>
<accession>A0A0N9HTK8</accession>
<evidence type="ECO:0000313" key="8">
    <source>
        <dbReference type="EMBL" id="ALG05324.2"/>
    </source>
</evidence>
<dbReference type="EMBL" id="KT342858">
    <property type="protein sequence ID" value="ALG05324.2"/>
    <property type="molecule type" value="Genomic_DNA"/>
</dbReference>
<evidence type="ECO:0000256" key="3">
    <source>
        <dbReference type="ARBA" id="ARBA00022475"/>
    </source>
</evidence>
<feature type="transmembrane region" description="Helical" evidence="7">
    <location>
        <begin position="393"/>
        <end position="412"/>
    </location>
</feature>
<evidence type="ECO:0000256" key="6">
    <source>
        <dbReference type="ARBA" id="ARBA00023136"/>
    </source>
</evidence>
<feature type="transmembrane region" description="Helical" evidence="7">
    <location>
        <begin position="127"/>
        <end position="147"/>
    </location>
</feature>
<feature type="transmembrane region" description="Helical" evidence="7">
    <location>
        <begin position="330"/>
        <end position="353"/>
    </location>
</feature>
<reference evidence="8" key="1">
    <citation type="submission" date="2016-04" db="EMBL/GenBank/DDBJ databases">
        <title>Exploring the genomic information of specific uncultured soil bacteria through a new metagenomic library-based strategy.</title>
        <authorList>
            <person name="Liu Y."/>
            <person name="Zhang R."/>
        </authorList>
    </citation>
    <scope>NUCLEOTIDE SEQUENCE</scope>
</reference>
<protein>
    <submittedName>
        <fullName evidence="8">Capsular polysaccharide transporter</fullName>
    </submittedName>
</protein>
<evidence type="ECO:0000256" key="7">
    <source>
        <dbReference type="SAM" id="Phobius"/>
    </source>
</evidence>
<comment type="similarity">
    <text evidence="2">Belongs to the polysaccharide synthase family.</text>
</comment>
<dbReference type="AlphaFoldDB" id="A0A0N9HTK8"/>
<dbReference type="PANTHER" id="PTHR30250">
    <property type="entry name" value="PST FAMILY PREDICTED COLANIC ACID TRANSPORTER"/>
    <property type="match status" value="1"/>
</dbReference>
<feature type="transmembrane region" description="Helical" evidence="7">
    <location>
        <begin position="27"/>
        <end position="48"/>
    </location>
</feature>
<dbReference type="InterPro" id="IPR050833">
    <property type="entry name" value="Poly_Biosynth_Transport"/>
</dbReference>
<proteinExistence type="inferred from homology"/>
<dbReference type="CDD" id="cd13127">
    <property type="entry name" value="MATE_tuaB_like"/>
    <property type="match status" value="1"/>
</dbReference>
<feature type="transmembrane region" description="Helical" evidence="7">
    <location>
        <begin position="419"/>
        <end position="444"/>
    </location>
</feature>
<evidence type="ECO:0000256" key="4">
    <source>
        <dbReference type="ARBA" id="ARBA00022692"/>
    </source>
</evidence>
<keyword evidence="3" id="KW-1003">Cell membrane</keyword>
<feature type="transmembrane region" description="Helical" evidence="7">
    <location>
        <begin position="185"/>
        <end position="207"/>
    </location>
</feature>
<name>A0A0N9HTK8_9BACT</name>
<feature type="transmembrane region" description="Helical" evidence="7">
    <location>
        <begin position="456"/>
        <end position="475"/>
    </location>
</feature>
<feature type="transmembrane region" description="Helical" evidence="7">
    <location>
        <begin position="54"/>
        <end position="75"/>
    </location>
</feature>
<dbReference type="Pfam" id="PF13440">
    <property type="entry name" value="Polysacc_synt_3"/>
    <property type="match status" value="1"/>
</dbReference>
<evidence type="ECO:0000256" key="1">
    <source>
        <dbReference type="ARBA" id="ARBA00004651"/>
    </source>
</evidence>